<evidence type="ECO:0000313" key="2">
    <source>
        <dbReference type="Proteomes" id="UP000051063"/>
    </source>
</evidence>
<comment type="caution">
    <text evidence="1">The sequence shown here is derived from an EMBL/GenBank/DDBJ whole genome shotgun (WGS) entry which is preliminary data.</text>
</comment>
<dbReference type="RefSeq" id="WP_055746259.1">
    <property type="nucleotide sequence ID" value="NZ_LJJB01000010.1"/>
</dbReference>
<sequence>MRKRIGILTYRGEAGFTEPGFLRQLVKEGQRLGAEVFLFGPQDVRYSERRIRGYVPAESGWKSDWYGWPDIVIDRYRYYPTPKHSLYLPFRKQNWFHYANSRFTNKFRVHQVLSQDPSLVRWLPQTLPYTRDNLTLLLKQHRILYLKPTNGTGGRSILRVERLKGGYRLHGRTKQQAKSSEKLYSTTALCKRLEHWMEHEKNGNEQFFLQQGLALDLIPERIVDARLLAQKDGSGQWRLTGMGLRIGPPRSSTSNLHGGGKALPAAVFLAERFGEQEASRIILECKELALKTVACIEEHFGQMIEFGFDLGIDVAGRVWIIEMNPKPGRDIFRQLGQKKRYQQAVRRPLEYALYLLENEDVKRERNKDDIWVIEA</sequence>
<dbReference type="EMBL" id="LJJB01000010">
    <property type="protein sequence ID" value="KQL47175.1"/>
    <property type="molecule type" value="Genomic_DNA"/>
</dbReference>
<dbReference type="Pfam" id="PF14398">
    <property type="entry name" value="ATPgrasp_YheCD"/>
    <property type="match status" value="1"/>
</dbReference>
<reference evidence="1 2" key="1">
    <citation type="submission" date="2015-09" db="EMBL/GenBank/DDBJ databases">
        <title>Genome sequencing project for genomic taxonomy and phylogenomics of Bacillus-like bacteria.</title>
        <authorList>
            <person name="Liu B."/>
            <person name="Wang J."/>
            <person name="Zhu Y."/>
            <person name="Liu G."/>
            <person name="Chen Q."/>
            <person name="Chen Z."/>
            <person name="Lan J."/>
            <person name="Che J."/>
            <person name="Ge C."/>
            <person name="Shi H."/>
            <person name="Pan Z."/>
            <person name="Liu X."/>
        </authorList>
    </citation>
    <scope>NUCLEOTIDE SEQUENCE [LARGE SCALE GENOMIC DNA]</scope>
    <source>
        <strain evidence="1 2">DSM 8552</strain>
    </source>
</reference>
<evidence type="ECO:0000313" key="1">
    <source>
        <dbReference type="EMBL" id="KQL47175.1"/>
    </source>
</evidence>
<proteinExistence type="predicted"/>
<dbReference type="Gene3D" id="3.30.470.20">
    <property type="entry name" value="ATP-grasp fold, B domain"/>
    <property type="match status" value="1"/>
</dbReference>
<gene>
    <name evidence="1" type="ORF">AN963_11650</name>
</gene>
<dbReference type="SUPFAM" id="SSF56059">
    <property type="entry name" value="Glutathione synthetase ATP-binding domain-like"/>
    <property type="match status" value="1"/>
</dbReference>
<dbReference type="InterPro" id="IPR026838">
    <property type="entry name" value="YheC/D"/>
</dbReference>
<keyword evidence="2" id="KW-1185">Reference proteome</keyword>
<protein>
    <submittedName>
        <fullName evidence="1">Glutathione synthase</fullName>
    </submittedName>
</protein>
<organism evidence="1 2">
    <name type="scientific">Brevibacillus choshinensis</name>
    <dbReference type="NCBI Taxonomy" id="54911"/>
    <lineage>
        <taxon>Bacteria</taxon>
        <taxon>Bacillati</taxon>
        <taxon>Bacillota</taxon>
        <taxon>Bacilli</taxon>
        <taxon>Bacillales</taxon>
        <taxon>Paenibacillaceae</taxon>
        <taxon>Brevibacillus</taxon>
    </lineage>
</organism>
<name>A0ABR5N991_BRECH</name>
<dbReference type="Proteomes" id="UP000051063">
    <property type="component" value="Unassembled WGS sequence"/>
</dbReference>
<accession>A0ABR5N991</accession>